<sequence>MKNVYILALAAYFLFSVCDASIKAAGGGSLSVFEIGFIVNMAAAAVLLTTRHPGERWRDFWITGRPLAIHARAFFGLVGSLCAIYAFTTIPLAQAYALIFLSPIFVTILSGLVLKETIGLWRWSAVALGFLGVLLVLRPGMQALQPGHLAAMLGGISTGFSVIILRQIGTEAKRTSILGMLLLYLLCLNGIVALVIGIRLPTPTQFLHLLMAGAAYGLGQWALIMAARRGNASQIVPMQYSQLIWAVTFGAAFFAEYPDGIAIAGLAVVGSSGLLTLVRELILQRRQHR</sequence>
<dbReference type="PANTHER" id="PTHR22911:SF135">
    <property type="entry name" value="BLR4310 PROTEIN"/>
    <property type="match status" value="1"/>
</dbReference>
<dbReference type="RefSeq" id="WP_271179413.1">
    <property type="nucleotide sequence ID" value="NZ_BSFH01000022.1"/>
</dbReference>
<feature type="transmembrane region" description="Helical" evidence="1">
    <location>
        <begin position="238"/>
        <end position="255"/>
    </location>
</feature>
<dbReference type="SUPFAM" id="SSF103481">
    <property type="entry name" value="Multidrug resistance efflux transporter EmrE"/>
    <property type="match status" value="2"/>
</dbReference>
<evidence type="ECO:0000313" key="4">
    <source>
        <dbReference type="Proteomes" id="UP001143349"/>
    </source>
</evidence>
<keyword evidence="1" id="KW-0472">Membrane</keyword>
<evidence type="ECO:0000313" key="3">
    <source>
        <dbReference type="EMBL" id="GLK63695.1"/>
    </source>
</evidence>
<keyword evidence="1" id="KW-0812">Transmembrane</keyword>
<dbReference type="Proteomes" id="UP001143349">
    <property type="component" value="Unassembled WGS sequence"/>
</dbReference>
<keyword evidence="4" id="KW-1185">Reference proteome</keyword>
<accession>A0AAD3NYI3</accession>
<feature type="transmembrane region" description="Helical" evidence="1">
    <location>
        <begin position="93"/>
        <end position="114"/>
    </location>
</feature>
<feature type="transmembrane region" description="Helical" evidence="1">
    <location>
        <begin position="147"/>
        <end position="165"/>
    </location>
</feature>
<dbReference type="InterPro" id="IPR000620">
    <property type="entry name" value="EamA_dom"/>
</dbReference>
<proteinExistence type="predicted"/>
<feature type="transmembrane region" description="Helical" evidence="1">
    <location>
        <begin position="206"/>
        <end position="226"/>
    </location>
</feature>
<comment type="caution">
    <text evidence="3">The sequence shown here is derived from an EMBL/GenBank/DDBJ whole genome shotgun (WGS) entry which is preliminary data.</text>
</comment>
<protein>
    <submittedName>
        <fullName evidence="3">Membrane protein</fullName>
    </submittedName>
</protein>
<reference evidence="3" key="1">
    <citation type="journal article" date="2014" name="Int. J. Syst. Evol. Microbiol.">
        <title>Complete genome sequence of Corynebacterium casei LMG S-19264T (=DSM 44701T), isolated from a smear-ripened cheese.</title>
        <authorList>
            <consortium name="US DOE Joint Genome Institute (JGI-PGF)"/>
            <person name="Walter F."/>
            <person name="Albersmeier A."/>
            <person name="Kalinowski J."/>
            <person name="Ruckert C."/>
        </authorList>
    </citation>
    <scope>NUCLEOTIDE SEQUENCE</scope>
    <source>
        <strain evidence="3">VKM B-2222</strain>
    </source>
</reference>
<dbReference type="AlphaFoldDB" id="A0AAD3NYI3"/>
<dbReference type="EMBL" id="BSFH01000022">
    <property type="protein sequence ID" value="GLK63695.1"/>
    <property type="molecule type" value="Genomic_DNA"/>
</dbReference>
<evidence type="ECO:0000259" key="2">
    <source>
        <dbReference type="Pfam" id="PF00892"/>
    </source>
</evidence>
<feature type="domain" description="EamA" evidence="2">
    <location>
        <begin position="146"/>
        <end position="273"/>
    </location>
</feature>
<evidence type="ECO:0000256" key="1">
    <source>
        <dbReference type="SAM" id="Phobius"/>
    </source>
</evidence>
<feature type="transmembrane region" description="Helical" evidence="1">
    <location>
        <begin position="177"/>
        <end position="200"/>
    </location>
</feature>
<dbReference type="Pfam" id="PF00892">
    <property type="entry name" value="EamA"/>
    <property type="match status" value="2"/>
</dbReference>
<feature type="transmembrane region" description="Helical" evidence="1">
    <location>
        <begin position="121"/>
        <end position="141"/>
    </location>
</feature>
<gene>
    <name evidence="3" type="ORF">GCM10017635_11660</name>
</gene>
<dbReference type="Gene3D" id="1.10.3730.20">
    <property type="match status" value="1"/>
</dbReference>
<dbReference type="InterPro" id="IPR037185">
    <property type="entry name" value="EmrE-like"/>
</dbReference>
<feature type="transmembrane region" description="Helical" evidence="1">
    <location>
        <begin position="69"/>
        <end position="87"/>
    </location>
</feature>
<keyword evidence="1" id="KW-1133">Transmembrane helix</keyword>
<name>A0AAD3NYI3_9RHOB</name>
<reference evidence="3" key="2">
    <citation type="submission" date="2023-01" db="EMBL/GenBank/DDBJ databases">
        <authorList>
            <person name="Sun Q."/>
            <person name="Evtushenko L."/>
        </authorList>
    </citation>
    <scope>NUCLEOTIDE SEQUENCE</scope>
    <source>
        <strain evidence="3">VKM B-2222</strain>
    </source>
</reference>
<dbReference type="GO" id="GO:0016020">
    <property type="term" value="C:membrane"/>
    <property type="evidence" value="ECO:0007669"/>
    <property type="project" value="InterPro"/>
</dbReference>
<feature type="domain" description="EamA" evidence="2">
    <location>
        <begin position="5"/>
        <end position="137"/>
    </location>
</feature>
<feature type="transmembrane region" description="Helical" evidence="1">
    <location>
        <begin position="30"/>
        <end position="48"/>
    </location>
</feature>
<feature type="transmembrane region" description="Helical" evidence="1">
    <location>
        <begin position="261"/>
        <end position="282"/>
    </location>
</feature>
<organism evidence="3 4">
    <name type="scientific">Paracoccus kondratievae</name>
    <dbReference type="NCBI Taxonomy" id="135740"/>
    <lineage>
        <taxon>Bacteria</taxon>
        <taxon>Pseudomonadati</taxon>
        <taxon>Pseudomonadota</taxon>
        <taxon>Alphaproteobacteria</taxon>
        <taxon>Rhodobacterales</taxon>
        <taxon>Paracoccaceae</taxon>
        <taxon>Paracoccus</taxon>
    </lineage>
</organism>
<dbReference type="PANTHER" id="PTHR22911">
    <property type="entry name" value="ACYL-MALONYL CONDENSING ENZYME-RELATED"/>
    <property type="match status" value="1"/>
</dbReference>